<name>A0A8B8E3J9_CRAVI</name>
<dbReference type="PROSITE" id="PS50234">
    <property type="entry name" value="VWFA"/>
    <property type="match status" value="1"/>
</dbReference>
<organism evidence="3 4">
    <name type="scientific">Crassostrea virginica</name>
    <name type="common">Eastern oyster</name>
    <dbReference type="NCBI Taxonomy" id="6565"/>
    <lineage>
        <taxon>Eukaryota</taxon>
        <taxon>Metazoa</taxon>
        <taxon>Spiralia</taxon>
        <taxon>Lophotrochozoa</taxon>
        <taxon>Mollusca</taxon>
        <taxon>Bivalvia</taxon>
        <taxon>Autobranchia</taxon>
        <taxon>Pteriomorphia</taxon>
        <taxon>Ostreida</taxon>
        <taxon>Ostreoidea</taxon>
        <taxon>Ostreidae</taxon>
        <taxon>Crassostrea</taxon>
    </lineage>
</organism>
<evidence type="ECO:0000313" key="3">
    <source>
        <dbReference type="Proteomes" id="UP000694844"/>
    </source>
</evidence>
<dbReference type="InterPro" id="IPR002035">
    <property type="entry name" value="VWF_A"/>
</dbReference>
<gene>
    <name evidence="4" type="primary">LOC111130906</name>
</gene>
<reference evidence="4" key="1">
    <citation type="submission" date="2025-08" db="UniProtKB">
        <authorList>
            <consortium name="RefSeq"/>
        </authorList>
    </citation>
    <scope>IDENTIFICATION</scope>
    <source>
        <tissue evidence="4">Whole sample</tissue>
    </source>
</reference>
<accession>A0A8B8E3J9</accession>
<dbReference type="InterPro" id="IPR036465">
    <property type="entry name" value="vWFA_dom_sf"/>
</dbReference>
<proteinExistence type="predicted"/>
<dbReference type="SUPFAM" id="SSF53300">
    <property type="entry name" value="vWA-like"/>
    <property type="match status" value="1"/>
</dbReference>
<dbReference type="Pfam" id="PF13519">
    <property type="entry name" value="VWA_2"/>
    <property type="match status" value="1"/>
</dbReference>
<feature type="compositionally biased region" description="Low complexity" evidence="1">
    <location>
        <begin position="27"/>
        <end position="41"/>
    </location>
</feature>
<dbReference type="OrthoDB" id="6159237at2759"/>
<dbReference type="GeneID" id="111130906"/>
<evidence type="ECO:0000256" key="1">
    <source>
        <dbReference type="SAM" id="MobiDB-lite"/>
    </source>
</evidence>
<feature type="compositionally biased region" description="Low complexity" evidence="1">
    <location>
        <begin position="11"/>
        <end position="20"/>
    </location>
</feature>
<keyword evidence="3" id="KW-1185">Reference proteome</keyword>
<evidence type="ECO:0000259" key="2">
    <source>
        <dbReference type="PROSITE" id="PS50234"/>
    </source>
</evidence>
<protein>
    <submittedName>
        <fullName evidence="4">Uncharacterized protein LOC111130906</fullName>
    </submittedName>
</protein>
<dbReference type="AlphaFoldDB" id="A0A8B8E3J9"/>
<dbReference type="SMART" id="SM00327">
    <property type="entry name" value="VWA"/>
    <property type="match status" value="1"/>
</dbReference>
<dbReference type="KEGG" id="cvn:111130906"/>
<evidence type="ECO:0000313" key="4">
    <source>
        <dbReference type="RefSeq" id="XP_022333886.1"/>
    </source>
</evidence>
<dbReference type="Gene3D" id="3.40.50.410">
    <property type="entry name" value="von Willebrand factor, type A domain"/>
    <property type="match status" value="1"/>
</dbReference>
<dbReference type="RefSeq" id="XP_022333886.1">
    <property type="nucleotide sequence ID" value="XM_022478178.1"/>
</dbReference>
<dbReference type="Proteomes" id="UP000694844">
    <property type="component" value="Chromosome 4"/>
</dbReference>
<feature type="domain" description="VWFA" evidence="2">
    <location>
        <begin position="78"/>
        <end position="267"/>
    </location>
</feature>
<feature type="region of interest" description="Disordered" evidence="1">
    <location>
        <begin position="1"/>
        <end position="48"/>
    </location>
</feature>
<sequence length="296" mass="31685">MPNTGELQRFSGSPGMRASPGMGGPMGMPSGYPGMGAMQGLEPGGSLDGGGEAGLRQLILNETQLAMNCTDSLGQGLNTFILLDNSMSMSAESFQRAKEVLEDFLQGLEDNSMDFGLEENVSLITLGGSQATVEQYLTNEYQCLRTRLASLQILGPNHLAHALLLILGGLERALQMVIGRHSISSRILLVSNGGFAITSSGGASQSISEAIELLQNVLQQNHMKLYFVPVGNANSSFKTIMQSFPGAKVVEASDMNIVTRTHIHHRIAGNMTENTGIGNVTRNLFTKSLQPIFRIL</sequence>